<proteinExistence type="predicted"/>
<dbReference type="Proteomes" id="UP000321234">
    <property type="component" value="Unassembled WGS sequence"/>
</dbReference>
<name>A0A5C8Z411_9ACTN</name>
<dbReference type="AlphaFoldDB" id="A0A5C8Z411"/>
<accession>A0A5C8Z411</accession>
<organism evidence="1 2">
    <name type="scientific">Quadrisphaera setariae</name>
    <dbReference type="NCBI Taxonomy" id="2593304"/>
    <lineage>
        <taxon>Bacteria</taxon>
        <taxon>Bacillati</taxon>
        <taxon>Actinomycetota</taxon>
        <taxon>Actinomycetes</taxon>
        <taxon>Kineosporiales</taxon>
        <taxon>Kineosporiaceae</taxon>
        <taxon>Quadrisphaera</taxon>
    </lineage>
</organism>
<dbReference type="OrthoDB" id="9881716at2"/>
<dbReference type="EMBL" id="VKAC01000019">
    <property type="protein sequence ID" value="TXR51646.1"/>
    <property type="molecule type" value="Genomic_DNA"/>
</dbReference>
<comment type="caution">
    <text evidence="1">The sequence shown here is derived from an EMBL/GenBank/DDBJ whole genome shotgun (WGS) entry which is preliminary data.</text>
</comment>
<evidence type="ECO:0000313" key="1">
    <source>
        <dbReference type="EMBL" id="TXR51646.1"/>
    </source>
</evidence>
<evidence type="ECO:0000313" key="2">
    <source>
        <dbReference type="Proteomes" id="UP000321234"/>
    </source>
</evidence>
<reference evidence="1 2" key="1">
    <citation type="submission" date="2019-07" db="EMBL/GenBank/DDBJ databases">
        <title>Quadrisphaera sp. strain DD2A genome sequencing and assembly.</title>
        <authorList>
            <person name="Kim I."/>
        </authorList>
    </citation>
    <scope>NUCLEOTIDE SEQUENCE [LARGE SCALE GENOMIC DNA]</scope>
    <source>
        <strain evidence="1 2">DD2A</strain>
    </source>
</reference>
<keyword evidence="2" id="KW-1185">Reference proteome</keyword>
<gene>
    <name evidence="1" type="ORF">FMM08_21690</name>
</gene>
<sequence length="122" mass="11967">MAPWGGSTTQFLTAVPFGDDGLFIMRPRPPRNSTSGSGSALVSGGLGMLSGGCFGLLPDTVVVWPAGTTALPDGTGVRLAGGEELRRGDSLETGGSYGGVAFSGPASSCPGTGVAYVSAPSS</sequence>
<protein>
    <submittedName>
        <fullName evidence="1">Uncharacterized protein</fullName>
    </submittedName>
</protein>